<evidence type="ECO:0000256" key="1">
    <source>
        <dbReference type="ARBA" id="ARBA00000681"/>
    </source>
</evidence>
<evidence type="ECO:0000256" key="6">
    <source>
        <dbReference type="ARBA" id="ARBA00023277"/>
    </source>
</evidence>
<dbReference type="InterPro" id="IPR017853">
    <property type="entry name" value="GH"/>
</dbReference>
<comment type="similarity">
    <text evidence="2 9">Belongs to the glycosyl hydrolase 10 (cellulase F) family.</text>
</comment>
<evidence type="ECO:0000313" key="12">
    <source>
        <dbReference type="Proteomes" id="UP000323142"/>
    </source>
</evidence>
<evidence type="ECO:0000259" key="10">
    <source>
        <dbReference type="PROSITE" id="PS51760"/>
    </source>
</evidence>
<evidence type="ECO:0000256" key="3">
    <source>
        <dbReference type="ARBA" id="ARBA00022651"/>
    </source>
</evidence>
<proteinExistence type="inferred from homology"/>
<dbReference type="Pfam" id="PF00331">
    <property type="entry name" value="Glyco_hydro_10"/>
    <property type="match status" value="1"/>
</dbReference>
<evidence type="ECO:0000256" key="5">
    <source>
        <dbReference type="ARBA" id="ARBA00022801"/>
    </source>
</evidence>
<organism evidence="11 12">
    <name type="scientific">Salinarimonas soli</name>
    <dbReference type="NCBI Taxonomy" id="1638099"/>
    <lineage>
        <taxon>Bacteria</taxon>
        <taxon>Pseudomonadati</taxon>
        <taxon>Pseudomonadota</taxon>
        <taxon>Alphaproteobacteria</taxon>
        <taxon>Hyphomicrobiales</taxon>
        <taxon>Salinarimonadaceae</taxon>
        <taxon>Salinarimonas</taxon>
    </lineage>
</organism>
<dbReference type="GO" id="GO:0045493">
    <property type="term" value="P:xylan catabolic process"/>
    <property type="evidence" value="ECO:0007669"/>
    <property type="project" value="UniProtKB-KW"/>
</dbReference>
<dbReference type="AlphaFoldDB" id="A0A5B2W0C3"/>
<gene>
    <name evidence="11" type="ORF">F0L46_00365</name>
</gene>
<dbReference type="PANTHER" id="PTHR31490:SF88">
    <property type="entry name" value="BETA-XYLANASE"/>
    <property type="match status" value="1"/>
</dbReference>
<evidence type="ECO:0000313" key="11">
    <source>
        <dbReference type="EMBL" id="KAA2244388.1"/>
    </source>
</evidence>
<dbReference type="InterPro" id="IPR006311">
    <property type="entry name" value="TAT_signal"/>
</dbReference>
<evidence type="ECO:0000256" key="4">
    <source>
        <dbReference type="ARBA" id="ARBA00022729"/>
    </source>
</evidence>
<dbReference type="EMBL" id="VUOA01000001">
    <property type="protein sequence ID" value="KAA2244388.1"/>
    <property type="molecule type" value="Genomic_DNA"/>
</dbReference>
<dbReference type="SMART" id="SM00633">
    <property type="entry name" value="Glyco_10"/>
    <property type="match status" value="1"/>
</dbReference>
<dbReference type="InterPro" id="IPR044846">
    <property type="entry name" value="GH10"/>
</dbReference>
<evidence type="ECO:0000256" key="2">
    <source>
        <dbReference type="ARBA" id="ARBA00007495"/>
    </source>
</evidence>
<dbReference type="PANTHER" id="PTHR31490">
    <property type="entry name" value="GLYCOSYL HYDROLASE"/>
    <property type="match status" value="1"/>
</dbReference>
<dbReference type="RefSeq" id="WP_149815044.1">
    <property type="nucleotide sequence ID" value="NZ_VUOA01000001.1"/>
</dbReference>
<keyword evidence="6 9" id="KW-0119">Carbohydrate metabolism</keyword>
<sequence length="354" mass="39529">MTHSRRDVLRGGLGGLALAATAGTGALTRAQGAGGRPPFGAAVNQWILPKEEPYRAAIARHCRLVVSESGMKWDQLRPAPDRWDFGPADELVEFARQHNLGMRGHTLLWYDSLPDWARAISSAAQADREIKLTIDRVVERYGAQVGSWDVVNEPIEDLPQRGMRESVWYRALGPGYVDLAFRAARGAAPKAELVLNEYGLETADEGSRVKREGFRRLVRDLMDRGSPVDAIGLQAHLSGDRPIDREGLQALLREFVEMGLKVTVTELDVNDKMMPGPPELIDALVAARAYEFLDTVFAVVRPTAVLTWGITDRHTWMPRWNARPDKLRNRCLPLDENYVAKPFMSVLRHFCDVG</sequence>
<evidence type="ECO:0000256" key="8">
    <source>
        <dbReference type="ARBA" id="ARBA00023326"/>
    </source>
</evidence>
<dbReference type="Proteomes" id="UP000323142">
    <property type="component" value="Unassembled WGS sequence"/>
</dbReference>
<dbReference type="PRINTS" id="PR00134">
    <property type="entry name" value="GLHYDRLASE10"/>
</dbReference>
<protein>
    <recommendedName>
        <fullName evidence="9">Beta-xylanase</fullName>
        <ecNumber evidence="9">3.2.1.8</ecNumber>
    </recommendedName>
</protein>
<keyword evidence="5 9" id="KW-0378">Hydrolase</keyword>
<evidence type="ECO:0000256" key="9">
    <source>
        <dbReference type="RuleBase" id="RU361174"/>
    </source>
</evidence>
<reference evidence="11 12" key="1">
    <citation type="submission" date="2019-09" db="EMBL/GenBank/DDBJ databases">
        <title>Salinarimonas rosea gen. nov., sp. nov., a new member of the a-2 subgroup of the Proteobacteria.</title>
        <authorList>
            <person name="Liu J."/>
        </authorList>
    </citation>
    <scope>NUCLEOTIDE SEQUENCE [LARGE SCALE GENOMIC DNA]</scope>
    <source>
        <strain evidence="11 12">BN140002</strain>
    </source>
</reference>
<keyword evidence="12" id="KW-1185">Reference proteome</keyword>
<dbReference type="SUPFAM" id="SSF51445">
    <property type="entry name" value="(Trans)glycosidases"/>
    <property type="match status" value="1"/>
</dbReference>
<name>A0A5B2W0C3_9HYPH</name>
<dbReference type="PROSITE" id="PS51318">
    <property type="entry name" value="TAT"/>
    <property type="match status" value="1"/>
</dbReference>
<reference evidence="11 12" key="2">
    <citation type="submission" date="2019-09" db="EMBL/GenBank/DDBJ databases">
        <authorList>
            <person name="Jin C."/>
        </authorList>
    </citation>
    <scope>NUCLEOTIDE SEQUENCE [LARGE SCALE GENOMIC DNA]</scope>
    <source>
        <strain evidence="11 12">BN140002</strain>
    </source>
</reference>
<comment type="caution">
    <text evidence="11">The sequence shown here is derived from an EMBL/GenBank/DDBJ whole genome shotgun (WGS) entry which is preliminary data.</text>
</comment>
<keyword evidence="8 9" id="KW-0624">Polysaccharide degradation</keyword>
<feature type="domain" description="GH10" evidence="10">
    <location>
        <begin position="33"/>
        <end position="350"/>
    </location>
</feature>
<keyword evidence="3 11" id="KW-0858">Xylan degradation</keyword>
<dbReference type="Gene3D" id="3.20.20.80">
    <property type="entry name" value="Glycosidases"/>
    <property type="match status" value="1"/>
</dbReference>
<evidence type="ECO:0000256" key="7">
    <source>
        <dbReference type="ARBA" id="ARBA00023295"/>
    </source>
</evidence>
<keyword evidence="4" id="KW-0732">Signal</keyword>
<dbReference type="GO" id="GO:0031176">
    <property type="term" value="F:endo-1,4-beta-xylanase activity"/>
    <property type="evidence" value="ECO:0007669"/>
    <property type="project" value="UniProtKB-EC"/>
</dbReference>
<comment type="catalytic activity">
    <reaction evidence="1 9">
        <text>Endohydrolysis of (1-&gt;4)-beta-D-xylosidic linkages in xylans.</text>
        <dbReference type="EC" id="3.2.1.8"/>
    </reaction>
</comment>
<accession>A0A5B2W0C3</accession>
<dbReference type="InterPro" id="IPR001000">
    <property type="entry name" value="GH10_dom"/>
</dbReference>
<dbReference type="OrthoDB" id="9815836at2"/>
<dbReference type="PROSITE" id="PS51760">
    <property type="entry name" value="GH10_2"/>
    <property type="match status" value="1"/>
</dbReference>
<keyword evidence="7 9" id="KW-0326">Glycosidase</keyword>
<dbReference type="EC" id="3.2.1.8" evidence="9"/>